<evidence type="ECO:0000259" key="4">
    <source>
        <dbReference type="Pfam" id="PF14909"/>
    </source>
</evidence>
<dbReference type="InterPro" id="IPR042769">
    <property type="entry name" value="SPATA6_fam"/>
</dbReference>
<dbReference type="STRING" id="8005.ENSEEEP00000026952"/>
<sequence>ICLIKCIYCLILLLFITCPGVHLPAKDDIYLSLRLMSQYKKSECLPAVFPLLLRMKMRFEKIFKYAIDPAAVAEILQCTQSLFIFHSICCCLNINGLYF</sequence>
<dbReference type="InterPro" id="IPR032732">
    <property type="entry name" value="SPATA6_N"/>
</dbReference>
<feature type="signal peptide" evidence="3">
    <location>
        <begin position="1"/>
        <end position="20"/>
    </location>
</feature>
<dbReference type="GO" id="GO:0032027">
    <property type="term" value="F:myosin light chain binding"/>
    <property type="evidence" value="ECO:0007669"/>
    <property type="project" value="InterPro"/>
</dbReference>
<dbReference type="Proteomes" id="UP000314983">
    <property type="component" value="Chromosome 19"/>
</dbReference>
<dbReference type="AlphaFoldDB" id="A0A4W4FPW6"/>
<dbReference type="GeneTree" id="ENSGT00530000063821"/>
<evidence type="ECO:0000256" key="2">
    <source>
        <dbReference type="ARBA" id="ARBA00022553"/>
    </source>
</evidence>
<keyword evidence="3" id="KW-0732">Signal</keyword>
<dbReference type="Ensembl" id="ENSEEET00000027261.2">
    <property type="protein sequence ID" value="ENSEEEP00000026952.2"/>
    <property type="gene ID" value="ENSEEEG00000013014.2"/>
</dbReference>
<reference evidence="5" key="5">
    <citation type="submission" date="2025-09" db="UniProtKB">
        <authorList>
            <consortium name="Ensembl"/>
        </authorList>
    </citation>
    <scope>IDENTIFICATION</scope>
</reference>
<evidence type="ECO:0000256" key="1">
    <source>
        <dbReference type="ARBA" id="ARBA00006215"/>
    </source>
</evidence>
<dbReference type="PANTHER" id="PTHR16435">
    <property type="entry name" value="SPERMATOGENESIS-ASSOCIATED PROTEIN 6 SPATA6"/>
    <property type="match status" value="1"/>
</dbReference>
<reference evidence="6" key="2">
    <citation type="journal article" date="2017" name="Sci. Adv.">
        <title>A tail of two voltages: Proteomic comparison of the three electric organs of the electric eel.</title>
        <authorList>
            <person name="Traeger L.L."/>
            <person name="Sabat G."/>
            <person name="Barrett-Wilt G.A."/>
            <person name="Wells G.B."/>
            <person name="Sussman M.R."/>
        </authorList>
    </citation>
    <scope>NUCLEOTIDE SEQUENCE [LARGE SCALE GENOMIC DNA]</scope>
</reference>
<dbReference type="GO" id="GO:0007283">
    <property type="term" value="P:spermatogenesis"/>
    <property type="evidence" value="ECO:0007669"/>
    <property type="project" value="InterPro"/>
</dbReference>
<reference evidence="5" key="4">
    <citation type="submission" date="2025-08" db="UniProtKB">
        <authorList>
            <consortium name="Ensembl"/>
        </authorList>
    </citation>
    <scope>IDENTIFICATION</scope>
</reference>
<dbReference type="PANTHER" id="PTHR16435:SF5">
    <property type="entry name" value="SPERMATOGENESIS ASSOCIATED 6-LIKE PROTEIN"/>
    <property type="match status" value="1"/>
</dbReference>
<dbReference type="GO" id="GO:0120212">
    <property type="term" value="C:sperm head-tail coupling apparatus"/>
    <property type="evidence" value="ECO:0007669"/>
    <property type="project" value="InterPro"/>
</dbReference>
<comment type="similarity">
    <text evidence="1">Belongs to the SPATA6 family.</text>
</comment>
<reference evidence="5" key="3">
    <citation type="submission" date="2020-05" db="EMBL/GenBank/DDBJ databases">
        <title>Electrophorus electricus (electric eel) genome, fEleEle1, primary haplotype.</title>
        <authorList>
            <person name="Myers G."/>
            <person name="Meyer A."/>
            <person name="Fedrigo O."/>
            <person name="Formenti G."/>
            <person name="Rhie A."/>
            <person name="Tracey A."/>
            <person name="Sims Y."/>
            <person name="Jarvis E.D."/>
        </authorList>
    </citation>
    <scope>NUCLEOTIDE SEQUENCE [LARGE SCALE GENOMIC DNA]</scope>
</reference>
<organism evidence="5 6">
    <name type="scientific">Electrophorus electricus</name>
    <name type="common">Electric eel</name>
    <name type="synonym">Gymnotus electricus</name>
    <dbReference type="NCBI Taxonomy" id="8005"/>
    <lineage>
        <taxon>Eukaryota</taxon>
        <taxon>Metazoa</taxon>
        <taxon>Chordata</taxon>
        <taxon>Craniata</taxon>
        <taxon>Vertebrata</taxon>
        <taxon>Euteleostomi</taxon>
        <taxon>Actinopterygii</taxon>
        <taxon>Neopterygii</taxon>
        <taxon>Teleostei</taxon>
        <taxon>Ostariophysi</taxon>
        <taxon>Gymnotiformes</taxon>
        <taxon>Gymnotoidei</taxon>
        <taxon>Gymnotidae</taxon>
        <taxon>Electrophorus</taxon>
    </lineage>
</organism>
<evidence type="ECO:0000313" key="6">
    <source>
        <dbReference type="Proteomes" id="UP000314983"/>
    </source>
</evidence>
<feature type="domain" description="Spermatogenesis-associated protein 6 N-terminal" evidence="4">
    <location>
        <begin position="15"/>
        <end position="81"/>
    </location>
</feature>
<keyword evidence="6" id="KW-1185">Reference proteome</keyword>
<dbReference type="Pfam" id="PF14909">
    <property type="entry name" value="SPATA6"/>
    <property type="match status" value="1"/>
</dbReference>
<protein>
    <recommendedName>
        <fullName evidence="4">Spermatogenesis-associated protein 6 N-terminal domain-containing protein</fullName>
    </recommendedName>
</protein>
<evidence type="ECO:0000256" key="3">
    <source>
        <dbReference type="SAM" id="SignalP"/>
    </source>
</evidence>
<feature type="chain" id="PRO_5044307661" description="Spermatogenesis-associated protein 6 N-terminal domain-containing protein" evidence="3">
    <location>
        <begin position="21"/>
        <end position="99"/>
    </location>
</feature>
<keyword evidence="2" id="KW-0597">Phosphoprotein</keyword>
<proteinExistence type="inferred from homology"/>
<reference evidence="6" key="1">
    <citation type="journal article" date="2014" name="Science">
        <title>Nonhuman genetics. Genomic basis for the convergent evolution of electric organs.</title>
        <authorList>
            <person name="Gallant J.R."/>
            <person name="Traeger L.L."/>
            <person name="Volkening J.D."/>
            <person name="Moffett H."/>
            <person name="Chen P.H."/>
            <person name="Novina C.D."/>
            <person name="Phillips G.N.Jr."/>
            <person name="Anand R."/>
            <person name="Wells G.B."/>
            <person name="Pinch M."/>
            <person name="Guth R."/>
            <person name="Unguez G.A."/>
            <person name="Albert J.S."/>
            <person name="Zakon H.H."/>
            <person name="Samanta M.P."/>
            <person name="Sussman M.R."/>
        </authorList>
    </citation>
    <scope>NUCLEOTIDE SEQUENCE [LARGE SCALE GENOMIC DNA]</scope>
</reference>
<dbReference type="OMA" id="QCRQSES"/>
<name>A0A4W4FPW6_ELEEL</name>
<gene>
    <name evidence="5" type="primary">TMEM167A</name>
</gene>
<accession>A0A4W4FPW6</accession>
<evidence type="ECO:0000313" key="5">
    <source>
        <dbReference type="Ensembl" id="ENSEEEP00000026952.2"/>
    </source>
</evidence>